<evidence type="ECO:0000313" key="2">
    <source>
        <dbReference type="Proteomes" id="UP000219338"/>
    </source>
</evidence>
<accession>A0A284RST6</accession>
<protein>
    <submittedName>
        <fullName evidence="1">Uncharacterized protein</fullName>
    </submittedName>
</protein>
<sequence length="133" mass="14828">MYLNKELFCLFPTIQFPALSSLEVNNLIPQLTWFGRPPKDMQLAVTAVMERLTWALPLHQLKALHFDCILFSSSLREIPTLVSLNFFKELTSLTSLLLYSPSISDVQGLAQAQKPGQARPSQALQSQALALGL</sequence>
<gene>
    <name evidence="1" type="ORF">ARMOST_15210</name>
</gene>
<name>A0A284RST6_ARMOS</name>
<dbReference type="STRING" id="47428.A0A284RST6"/>
<dbReference type="AlphaFoldDB" id="A0A284RST6"/>
<organism evidence="1 2">
    <name type="scientific">Armillaria ostoyae</name>
    <name type="common">Armillaria root rot fungus</name>
    <dbReference type="NCBI Taxonomy" id="47428"/>
    <lineage>
        <taxon>Eukaryota</taxon>
        <taxon>Fungi</taxon>
        <taxon>Dikarya</taxon>
        <taxon>Basidiomycota</taxon>
        <taxon>Agaricomycotina</taxon>
        <taxon>Agaricomycetes</taxon>
        <taxon>Agaricomycetidae</taxon>
        <taxon>Agaricales</taxon>
        <taxon>Marasmiineae</taxon>
        <taxon>Physalacriaceae</taxon>
        <taxon>Armillaria</taxon>
    </lineage>
</organism>
<dbReference type="EMBL" id="FUEG01000015">
    <property type="protein sequence ID" value="SJL11800.1"/>
    <property type="molecule type" value="Genomic_DNA"/>
</dbReference>
<evidence type="ECO:0000313" key="1">
    <source>
        <dbReference type="EMBL" id="SJL11800.1"/>
    </source>
</evidence>
<keyword evidence="2" id="KW-1185">Reference proteome</keyword>
<proteinExistence type="predicted"/>
<reference evidence="2" key="1">
    <citation type="journal article" date="2017" name="Nat. Ecol. Evol.">
        <title>Genome expansion and lineage-specific genetic innovations in the forest pathogenic fungi Armillaria.</title>
        <authorList>
            <person name="Sipos G."/>
            <person name="Prasanna A.N."/>
            <person name="Walter M.C."/>
            <person name="O'Connor E."/>
            <person name="Balint B."/>
            <person name="Krizsan K."/>
            <person name="Kiss B."/>
            <person name="Hess J."/>
            <person name="Varga T."/>
            <person name="Slot J."/>
            <person name="Riley R."/>
            <person name="Boka B."/>
            <person name="Rigling D."/>
            <person name="Barry K."/>
            <person name="Lee J."/>
            <person name="Mihaltcheva S."/>
            <person name="LaButti K."/>
            <person name="Lipzen A."/>
            <person name="Waldron R."/>
            <person name="Moloney N.M."/>
            <person name="Sperisen C."/>
            <person name="Kredics L."/>
            <person name="Vagvoelgyi C."/>
            <person name="Patrignani A."/>
            <person name="Fitzpatrick D."/>
            <person name="Nagy I."/>
            <person name="Doyle S."/>
            <person name="Anderson J.B."/>
            <person name="Grigoriev I.V."/>
            <person name="Gueldener U."/>
            <person name="Muensterkoetter M."/>
            <person name="Nagy L.G."/>
        </authorList>
    </citation>
    <scope>NUCLEOTIDE SEQUENCE [LARGE SCALE GENOMIC DNA]</scope>
    <source>
        <strain evidence="2">C18/9</strain>
    </source>
</reference>
<dbReference type="Proteomes" id="UP000219338">
    <property type="component" value="Unassembled WGS sequence"/>
</dbReference>